<evidence type="ECO:0000256" key="1">
    <source>
        <dbReference type="SAM" id="MobiDB-lite"/>
    </source>
</evidence>
<protein>
    <submittedName>
        <fullName evidence="2">Uncharacterized protein</fullName>
    </submittedName>
</protein>
<dbReference type="AlphaFoldDB" id="A0A8H7J7S5"/>
<feature type="compositionally biased region" description="Acidic residues" evidence="1">
    <location>
        <begin position="244"/>
        <end position="280"/>
    </location>
</feature>
<keyword evidence="3" id="KW-1185">Reference proteome</keyword>
<proteinExistence type="predicted"/>
<evidence type="ECO:0000313" key="3">
    <source>
        <dbReference type="Proteomes" id="UP000651452"/>
    </source>
</evidence>
<gene>
    <name evidence="2" type="ORF">EKO04_003863</name>
</gene>
<organism evidence="2 3">
    <name type="scientific">Ascochyta lentis</name>
    <dbReference type="NCBI Taxonomy" id="205686"/>
    <lineage>
        <taxon>Eukaryota</taxon>
        <taxon>Fungi</taxon>
        <taxon>Dikarya</taxon>
        <taxon>Ascomycota</taxon>
        <taxon>Pezizomycotina</taxon>
        <taxon>Dothideomycetes</taxon>
        <taxon>Pleosporomycetidae</taxon>
        <taxon>Pleosporales</taxon>
        <taxon>Pleosporineae</taxon>
        <taxon>Didymellaceae</taxon>
        <taxon>Ascochyta</taxon>
    </lineage>
</organism>
<dbReference type="OrthoDB" id="5985073at2759"/>
<comment type="caution">
    <text evidence="2">The sequence shown here is derived from an EMBL/GenBank/DDBJ whole genome shotgun (WGS) entry which is preliminary data.</text>
</comment>
<reference evidence="2" key="2">
    <citation type="submission" date="2020-09" db="EMBL/GenBank/DDBJ databases">
        <title>Reference genome assembly for Australian Ascochyta lentis isolate Al4.</title>
        <authorList>
            <person name="Lee R.C."/>
            <person name="Farfan-Caceres L.M."/>
            <person name="Debler J.W."/>
            <person name="Williams A.H."/>
            <person name="Henares B.M."/>
        </authorList>
    </citation>
    <scope>NUCLEOTIDE SEQUENCE</scope>
    <source>
        <strain evidence="2">Al4</strain>
    </source>
</reference>
<name>A0A8H7J7S5_9PLEO</name>
<dbReference type="Proteomes" id="UP000651452">
    <property type="component" value="Unassembled WGS sequence"/>
</dbReference>
<feature type="region of interest" description="Disordered" evidence="1">
    <location>
        <begin position="242"/>
        <end position="281"/>
    </location>
</feature>
<accession>A0A8H7J7S5</accession>
<sequence length="349" mass="39755">MMLDLAAKCPSLEYLGFKVGADQWTNSLDPVLEHFKHDHEGPLRDTRDHFAEAVREIELPVSLQRVKLDFISNIDDAISEQRKPQPNLVYPRKYDPFSSSLHLLSLHLRKMEIRVMADETSFWPYDSSTTPSWPNLETPKVMFHIGTPSGSWYIQGPSGEGRYDKGERIQEDIAYPPFEDSASDEEWHYSSLENSCRDLPAFRVMPVDETITPFLDSFARAAASMPKLKEALLWASLEFHQGDAEEEESENEQEGVDEEEKTDAEEIEAEDQGETEESSEDFNRTAIALYPDDGLAWGIAYVAPGGLAFDMGENNPSSRQLWWRVGQWRPSKNFSSYFRVLAKCKATVS</sequence>
<dbReference type="EMBL" id="RZGK01000006">
    <property type="protein sequence ID" value="KAF9698641.1"/>
    <property type="molecule type" value="Genomic_DNA"/>
</dbReference>
<evidence type="ECO:0000313" key="2">
    <source>
        <dbReference type="EMBL" id="KAF9698641.1"/>
    </source>
</evidence>
<reference evidence="2" key="1">
    <citation type="submission" date="2018-12" db="EMBL/GenBank/DDBJ databases">
        <authorList>
            <person name="Syme R.A."/>
            <person name="Farfan-Caceres L."/>
            <person name="Lichtenzveig J."/>
        </authorList>
    </citation>
    <scope>NUCLEOTIDE SEQUENCE</scope>
    <source>
        <strain evidence="2">Al4</strain>
    </source>
</reference>